<dbReference type="CDD" id="cd04301">
    <property type="entry name" value="NAT_SF"/>
    <property type="match status" value="1"/>
</dbReference>
<organism evidence="2 3">
    <name type="scientific">Pseudoclavibacter endophyticus</name>
    <dbReference type="NCBI Taxonomy" id="1778590"/>
    <lineage>
        <taxon>Bacteria</taxon>
        <taxon>Bacillati</taxon>
        <taxon>Actinomycetota</taxon>
        <taxon>Actinomycetes</taxon>
        <taxon>Micrococcales</taxon>
        <taxon>Microbacteriaceae</taxon>
        <taxon>Pseudoclavibacter</taxon>
    </lineage>
</organism>
<keyword evidence="2" id="KW-0808">Transferase</keyword>
<gene>
    <name evidence="2" type="ORF">F8O04_05640</name>
</gene>
<dbReference type="AlphaFoldDB" id="A0A6H9WFH7"/>
<dbReference type="PROSITE" id="PS51186">
    <property type="entry name" value="GNAT"/>
    <property type="match status" value="1"/>
</dbReference>
<feature type="domain" description="N-acetyltransferase" evidence="1">
    <location>
        <begin position="2"/>
        <end position="187"/>
    </location>
</feature>
<name>A0A6H9WFH7_9MICO</name>
<dbReference type="InterPro" id="IPR052523">
    <property type="entry name" value="Trichothecene_AcTrans"/>
</dbReference>
<keyword evidence="3" id="KW-1185">Reference proteome</keyword>
<dbReference type="OrthoDB" id="7057833at2"/>
<comment type="caution">
    <text evidence="2">The sequence shown here is derived from an EMBL/GenBank/DDBJ whole genome shotgun (WGS) entry which is preliminary data.</text>
</comment>
<dbReference type="Proteomes" id="UP000431744">
    <property type="component" value="Unassembled WGS sequence"/>
</dbReference>
<accession>A0A6H9WFH7</accession>
<dbReference type="GO" id="GO:0016747">
    <property type="term" value="F:acyltransferase activity, transferring groups other than amino-acyl groups"/>
    <property type="evidence" value="ECO:0007669"/>
    <property type="project" value="InterPro"/>
</dbReference>
<dbReference type="PANTHER" id="PTHR42791:SF1">
    <property type="entry name" value="N-ACETYLTRANSFERASE DOMAIN-CONTAINING PROTEIN"/>
    <property type="match status" value="1"/>
</dbReference>
<evidence type="ECO:0000313" key="3">
    <source>
        <dbReference type="Proteomes" id="UP000431744"/>
    </source>
</evidence>
<dbReference type="InterPro" id="IPR000182">
    <property type="entry name" value="GNAT_dom"/>
</dbReference>
<dbReference type="InterPro" id="IPR016181">
    <property type="entry name" value="Acyl_CoA_acyltransferase"/>
</dbReference>
<dbReference type="SUPFAM" id="SSF55729">
    <property type="entry name" value="Acyl-CoA N-acyltransferases (Nat)"/>
    <property type="match status" value="1"/>
</dbReference>
<proteinExistence type="predicted"/>
<dbReference type="Pfam" id="PF00583">
    <property type="entry name" value="Acetyltransf_1"/>
    <property type="match status" value="1"/>
</dbReference>
<dbReference type="EMBL" id="WBJY01000001">
    <property type="protein sequence ID" value="KAB1649719.1"/>
    <property type="molecule type" value="Genomic_DNA"/>
</dbReference>
<sequence length="190" mass="20537">MTSIRSATEGELPAAARVLAEAFECYPWTRWAIPADGYSRRLLELQSLYLSYALDEGVVLVDEQLGGVIALLPPTAAPPSEEFQERVAQLHGDRLTVVGEVRLPPSPEGYWTLETLGVRPDRQGAGLGGALVRAGLDIASKSTLHGVALETSDERNVRLYERVGFAVTAVTTIDRGPVVYSMVCEGTEKP</sequence>
<dbReference type="PANTHER" id="PTHR42791">
    <property type="entry name" value="GNAT FAMILY ACETYLTRANSFERASE"/>
    <property type="match status" value="1"/>
</dbReference>
<dbReference type="RefSeq" id="WP_158028305.1">
    <property type="nucleotide sequence ID" value="NZ_BMHG01000001.1"/>
</dbReference>
<reference evidence="2 3" key="1">
    <citation type="submission" date="2019-09" db="EMBL/GenBank/DDBJ databases">
        <title>Phylogeny of genus Pseudoclavibacter and closely related genus.</title>
        <authorList>
            <person name="Li Y."/>
        </authorList>
    </citation>
    <scope>NUCLEOTIDE SEQUENCE [LARGE SCALE GENOMIC DNA]</scope>
    <source>
        <strain evidence="2 3">EGI 60007</strain>
    </source>
</reference>
<evidence type="ECO:0000259" key="1">
    <source>
        <dbReference type="PROSITE" id="PS51186"/>
    </source>
</evidence>
<protein>
    <submittedName>
        <fullName evidence="2">GNAT family N-acetyltransferase</fullName>
    </submittedName>
</protein>
<dbReference type="Gene3D" id="3.40.630.30">
    <property type="match status" value="1"/>
</dbReference>
<evidence type="ECO:0000313" key="2">
    <source>
        <dbReference type="EMBL" id="KAB1649719.1"/>
    </source>
</evidence>